<keyword evidence="2" id="KW-0813">Transport</keyword>
<evidence type="ECO:0000256" key="5">
    <source>
        <dbReference type="ARBA" id="ARBA00023136"/>
    </source>
</evidence>
<feature type="transmembrane region" description="Helical" evidence="6">
    <location>
        <begin position="182"/>
        <end position="201"/>
    </location>
</feature>
<evidence type="ECO:0000256" key="4">
    <source>
        <dbReference type="ARBA" id="ARBA00022989"/>
    </source>
</evidence>
<dbReference type="GO" id="GO:0016020">
    <property type="term" value="C:membrane"/>
    <property type="evidence" value="ECO:0007669"/>
    <property type="project" value="UniProtKB-SubCell"/>
</dbReference>
<evidence type="ECO:0000313" key="8">
    <source>
        <dbReference type="EMBL" id="SFO07118.1"/>
    </source>
</evidence>
<evidence type="ECO:0000256" key="6">
    <source>
        <dbReference type="SAM" id="Phobius"/>
    </source>
</evidence>
<comment type="subcellular location">
    <subcellularLocation>
        <location evidence="1">Membrane</location>
        <topology evidence="1">Multi-pass membrane protein</topology>
    </subcellularLocation>
</comment>
<dbReference type="RefSeq" id="WP_218142745.1">
    <property type="nucleotide sequence ID" value="NZ_FOVE01000042.1"/>
</dbReference>
<evidence type="ECO:0000259" key="7">
    <source>
        <dbReference type="Pfam" id="PF03600"/>
    </source>
</evidence>
<dbReference type="NCBIfam" id="TIGR00784">
    <property type="entry name" value="citMHS"/>
    <property type="match status" value="1"/>
</dbReference>
<reference evidence="9" key="1">
    <citation type="submission" date="2016-10" db="EMBL/GenBank/DDBJ databases">
        <authorList>
            <person name="Varghese N."/>
            <person name="Submissions S."/>
        </authorList>
    </citation>
    <scope>NUCLEOTIDE SEQUENCE [LARGE SCALE GENOMIC DNA]</scope>
    <source>
        <strain evidence="9">DSM 6150</strain>
    </source>
</reference>
<dbReference type="EMBL" id="FOVE01000042">
    <property type="protein sequence ID" value="SFO07118.1"/>
    <property type="molecule type" value="Genomic_DNA"/>
</dbReference>
<dbReference type="InterPro" id="IPR004680">
    <property type="entry name" value="Cit_transptr-like_dom"/>
</dbReference>
<organism evidence="8 9">
    <name type="scientific">Formivibrio citricus</name>
    <dbReference type="NCBI Taxonomy" id="83765"/>
    <lineage>
        <taxon>Bacteria</taxon>
        <taxon>Pseudomonadati</taxon>
        <taxon>Pseudomonadota</taxon>
        <taxon>Betaproteobacteria</taxon>
        <taxon>Neisseriales</taxon>
        <taxon>Chitinibacteraceae</taxon>
        <taxon>Formivibrio</taxon>
    </lineage>
</organism>
<keyword evidence="9" id="KW-1185">Reference proteome</keyword>
<feature type="non-terminal residue" evidence="8">
    <location>
        <position position="299"/>
    </location>
</feature>
<dbReference type="AlphaFoldDB" id="A0A1I5E6C7"/>
<evidence type="ECO:0000256" key="2">
    <source>
        <dbReference type="ARBA" id="ARBA00022448"/>
    </source>
</evidence>
<accession>A0A1I5E6C7</accession>
<dbReference type="Proteomes" id="UP000242869">
    <property type="component" value="Unassembled WGS sequence"/>
</dbReference>
<keyword evidence="5 6" id="KW-0472">Membrane</keyword>
<evidence type="ECO:0000256" key="3">
    <source>
        <dbReference type="ARBA" id="ARBA00022692"/>
    </source>
</evidence>
<evidence type="ECO:0000313" key="9">
    <source>
        <dbReference type="Proteomes" id="UP000242869"/>
    </source>
</evidence>
<dbReference type="GO" id="GO:0015137">
    <property type="term" value="F:citrate transmembrane transporter activity"/>
    <property type="evidence" value="ECO:0007669"/>
    <property type="project" value="InterPro"/>
</dbReference>
<evidence type="ECO:0000256" key="1">
    <source>
        <dbReference type="ARBA" id="ARBA00004141"/>
    </source>
</evidence>
<name>A0A1I5E6C7_9NEIS</name>
<feature type="transmembrane region" description="Helical" evidence="6">
    <location>
        <begin position="6"/>
        <end position="22"/>
    </location>
</feature>
<feature type="transmembrane region" description="Helical" evidence="6">
    <location>
        <begin position="65"/>
        <end position="84"/>
    </location>
</feature>
<gene>
    <name evidence="8" type="ORF">SAMN05660284_02847</name>
</gene>
<feature type="transmembrane region" description="Helical" evidence="6">
    <location>
        <begin position="29"/>
        <end position="45"/>
    </location>
</feature>
<proteinExistence type="predicted"/>
<protein>
    <submittedName>
        <fullName evidence="8">Citrate transporter, CitMHS family</fullName>
    </submittedName>
</protein>
<dbReference type="Pfam" id="PF03600">
    <property type="entry name" value="CitMHS"/>
    <property type="match status" value="1"/>
</dbReference>
<feature type="transmembrane region" description="Helical" evidence="6">
    <location>
        <begin position="237"/>
        <end position="253"/>
    </location>
</feature>
<keyword evidence="3 6" id="KW-0812">Transmembrane</keyword>
<keyword evidence="4 6" id="KW-1133">Transmembrane helix</keyword>
<dbReference type="InterPro" id="IPR014738">
    <property type="entry name" value="Citrate_transporter"/>
</dbReference>
<sequence>MNQMTLAVAGFAMIVVFMYLIMSKKMSAMNALILIPIVTALALGFHDAKLGKMMMDGVRRVAPTGIMICFAILYFGTMIDAGLFDPIIERILKAVHGDPVKVCVGTALLATLISLDGDGSTTYLVTCTAMFGVHRRIGINPLILPSLALLENSVMNIIPWGGPTGRVLASLHLEASQVFTPLIPGMVLGTLFVFGLAYFWGKRERARLGVIEFSHDGSHHSVSEDPDAEKLKRPEKFWINAVLTIVLLAALMVELLPLAILFIIGTALALMINYKTKEQGARIVANGANAMPVVSLIFA</sequence>
<feature type="domain" description="Citrate transporter-like" evidence="7">
    <location>
        <begin position="18"/>
        <end position="278"/>
    </location>
</feature>